<evidence type="ECO:0008006" key="3">
    <source>
        <dbReference type="Google" id="ProtNLM"/>
    </source>
</evidence>
<dbReference type="Proteomes" id="UP001214094">
    <property type="component" value="Plasmid unnamedB"/>
</dbReference>
<evidence type="ECO:0000313" key="2">
    <source>
        <dbReference type="Proteomes" id="UP001214094"/>
    </source>
</evidence>
<name>A0ABY8HTE0_ENSAD</name>
<protein>
    <recommendedName>
        <fullName evidence="3">Transposase</fullName>
    </recommendedName>
</protein>
<dbReference type="GeneID" id="74309051"/>
<dbReference type="RefSeq" id="WP_256385327.1">
    <property type="nucleotide sequence ID" value="NZ_CP015882.1"/>
</dbReference>
<organism evidence="1 2">
    <name type="scientific">Ensifer adhaerens</name>
    <name type="common">Sinorhizobium morelense</name>
    <dbReference type="NCBI Taxonomy" id="106592"/>
    <lineage>
        <taxon>Bacteria</taxon>
        <taxon>Pseudomonadati</taxon>
        <taxon>Pseudomonadota</taxon>
        <taxon>Alphaproteobacteria</taxon>
        <taxon>Hyphomicrobiales</taxon>
        <taxon>Rhizobiaceae</taxon>
        <taxon>Sinorhizobium/Ensifer group</taxon>
        <taxon>Ensifer</taxon>
    </lineage>
</organism>
<gene>
    <name evidence="1" type="ORF">P4B07_28575</name>
</gene>
<geneLocation type="plasmid" evidence="1 2">
    <name>unnamedB</name>
</geneLocation>
<evidence type="ECO:0000313" key="1">
    <source>
        <dbReference type="EMBL" id="WFP95033.1"/>
    </source>
</evidence>
<accession>A0ABY8HTE0</accession>
<keyword evidence="1" id="KW-0614">Plasmid</keyword>
<reference evidence="1 2" key="1">
    <citation type="submission" date="2023-03" db="EMBL/GenBank/DDBJ databases">
        <title>Comparative genome and transcriptome analysis combination mining strategies for increasing vitamin B12 production of Ensifer adhaerens strain.</title>
        <authorList>
            <person name="Yongheng L."/>
        </authorList>
    </citation>
    <scope>NUCLEOTIDE SEQUENCE [LARGE SCALE GENOMIC DNA]</scope>
    <source>
        <strain evidence="1 2">Casida A-T305</strain>
        <plasmid evidence="1 2">unnamedB</plasmid>
    </source>
</reference>
<dbReference type="EMBL" id="CP121310">
    <property type="protein sequence ID" value="WFP95033.1"/>
    <property type="molecule type" value="Genomic_DNA"/>
</dbReference>
<sequence length="42" mass="4789">MARRQLATVFHETGGTMQRVIEKLNYSAARLAQVWPSRQGDD</sequence>
<keyword evidence="2" id="KW-1185">Reference proteome</keyword>
<proteinExistence type="predicted"/>